<evidence type="ECO:0000259" key="1">
    <source>
        <dbReference type="Pfam" id="PF01170"/>
    </source>
</evidence>
<dbReference type="InterPro" id="IPR000241">
    <property type="entry name" value="RlmKL-like_Mtase"/>
</dbReference>
<keyword evidence="5" id="KW-1267">Proteomics identification</keyword>
<dbReference type="EMBL" id="DS957523">
    <property type="protein sequence ID" value="EEC19254.1"/>
    <property type="molecule type" value="Genomic_DNA"/>
</dbReference>
<evidence type="ECO:0000313" key="4">
    <source>
        <dbReference type="Proteomes" id="UP000001555"/>
    </source>
</evidence>
<gene>
    <name evidence="2" type="ORF">IscW_ISCW014258</name>
</gene>
<dbReference type="Proteomes" id="UP000001555">
    <property type="component" value="Unassembled WGS sequence"/>
</dbReference>
<evidence type="ECO:0000313" key="3">
    <source>
        <dbReference type="EnsemblMetazoa" id="ISCW014258-PA"/>
    </source>
</evidence>
<dbReference type="VEuPathDB" id="VectorBase:ISCW014258"/>
<dbReference type="Gene3D" id="3.40.50.150">
    <property type="entry name" value="Vaccinia Virus protein VP39"/>
    <property type="match status" value="1"/>
</dbReference>
<dbReference type="VEuPathDB" id="VectorBase:ISCP_026980"/>
<dbReference type="PaxDb" id="6945-B7QK82"/>
<protein>
    <recommendedName>
        <fullName evidence="1">Ribosomal RNA large subunit methyltransferase K/L-like methyltransferase domain-containing protein</fullName>
    </recommendedName>
</protein>
<dbReference type="InParanoid" id="B7QK82"/>
<dbReference type="EnsemblMetazoa" id="ISCW014258-RA">
    <property type="protein sequence ID" value="ISCW014258-PA"/>
    <property type="gene ID" value="ISCW014258"/>
</dbReference>
<dbReference type="FunFam" id="3.40.50.150:FF:000073">
    <property type="entry name" value="THUMP domain containing 3"/>
    <property type="match status" value="1"/>
</dbReference>
<sequence length="160" mass="17621">MCGGGSIPIEAAINWPDTITLCGDNHELAVQRTSANLVALNDKRTASDEKTGNLPADLLRWDVNRLPLRNGSVDIFVTDLPFGKRMGSRPDNRTLYPKLLAELGRVVRPRTGKAVLLTQDKKTLSVDPSSEHDSATLAFCFRGTDEHTLFAFGVYRTVPR</sequence>
<dbReference type="PANTHER" id="PTHR14911:SF13">
    <property type="entry name" value="TRNA (GUANINE(6)-N2)-METHYLTRANSFERASE THUMP3"/>
    <property type="match status" value="1"/>
</dbReference>
<name>B7QK82_IXOSC</name>
<feature type="domain" description="Ribosomal RNA large subunit methyltransferase K/L-like methyltransferase" evidence="1">
    <location>
        <begin position="1"/>
        <end position="124"/>
    </location>
</feature>
<dbReference type="GO" id="GO:0043527">
    <property type="term" value="C:tRNA methyltransferase complex"/>
    <property type="evidence" value="ECO:0007669"/>
    <property type="project" value="UniProtKB-ARBA"/>
</dbReference>
<evidence type="ECO:0000313" key="2">
    <source>
        <dbReference type="EMBL" id="EEC19254.1"/>
    </source>
</evidence>
<keyword evidence="4" id="KW-1185">Reference proteome</keyword>
<dbReference type="EMBL" id="ABJB010477978">
    <property type="status" value="NOT_ANNOTATED_CDS"/>
    <property type="molecule type" value="Genomic_DNA"/>
</dbReference>
<dbReference type="OrthoDB" id="47730at2759"/>
<dbReference type="EMBL" id="ABJB010618679">
    <property type="status" value="NOT_ANNOTATED_CDS"/>
    <property type="molecule type" value="Genomic_DNA"/>
</dbReference>
<evidence type="ECO:0007829" key="5">
    <source>
        <dbReference type="PeptideAtlas" id="B7QK82"/>
    </source>
</evidence>
<dbReference type="InterPro" id="IPR029063">
    <property type="entry name" value="SAM-dependent_MTases_sf"/>
</dbReference>
<accession>B7QK82</accession>
<dbReference type="SUPFAM" id="SSF53335">
    <property type="entry name" value="S-adenosyl-L-methionine-dependent methyltransferases"/>
    <property type="match status" value="1"/>
</dbReference>
<dbReference type="PANTHER" id="PTHR14911">
    <property type="entry name" value="THUMP DOMAIN-CONTAINING"/>
    <property type="match status" value="1"/>
</dbReference>
<organism>
    <name type="scientific">Ixodes scapularis</name>
    <name type="common">Black-legged tick</name>
    <name type="synonym">Deer tick</name>
    <dbReference type="NCBI Taxonomy" id="6945"/>
    <lineage>
        <taxon>Eukaryota</taxon>
        <taxon>Metazoa</taxon>
        <taxon>Ecdysozoa</taxon>
        <taxon>Arthropoda</taxon>
        <taxon>Chelicerata</taxon>
        <taxon>Arachnida</taxon>
        <taxon>Acari</taxon>
        <taxon>Parasitiformes</taxon>
        <taxon>Ixodida</taxon>
        <taxon>Ixodoidea</taxon>
        <taxon>Ixodidae</taxon>
        <taxon>Ixodinae</taxon>
        <taxon>Ixodes</taxon>
    </lineage>
</organism>
<proteinExistence type="evidence at protein level"/>
<reference evidence="3" key="2">
    <citation type="submission" date="2020-05" db="UniProtKB">
        <authorList>
            <consortium name="EnsemblMetazoa"/>
        </authorList>
    </citation>
    <scope>IDENTIFICATION</scope>
    <source>
        <strain evidence="3">wikel</strain>
    </source>
</reference>
<dbReference type="STRING" id="6945.B7QK82"/>
<dbReference type="HOGENOM" id="CLU_1654080_0_0_1"/>
<dbReference type="AlphaFoldDB" id="B7QK82"/>
<reference evidence="2 4" key="1">
    <citation type="submission" date="2008-03" db="EMBL/GenBank/DDBJ databases">
        <title>Annotation of Ixodes scapularis.</title>
        <authorList>
            <consortium name="Ixodes scapularis Genome Project Consortium"/>
            <person name="Caler E."/>
            <person name="Hannick L.I."/>
            <person name="Bidwell S."/>
            <person name="Joardar V."/>
            <person name="Thiagarajan M."/>
            <person name="Amedeo P."/>
            <person name="Galinsky K.J."/>
            <person name="Schobel S."/>
            <person name="Inman J."/>
            <person name="Hostetler J."/>
            <person name="Miller J."/>
            <person name="Hammond M."/>
            <person name="Megy K."/>
            <person name="Lawson D."/>
            <person name="Kodira C."/>
            <person name="Sutton G."/>
            <person name="Meyer J."/>
            <person name="Hill C.A."/>
            <person name="Birren B."/>
            <person name="Nene V."/>
            <person name="Collins F."/>
            <person name="Alarcon-Chaidez F."/>
            <person name="Wikel S."/>
            <person name="Strausberg R."/>
        </authorList>
    </citation>
    <scope>NUCLEOTIDE SEQUENCE [LARGE SCALE GENOMIC DNA]</scope>
    <source>
        <strain evidence="4">Wikel</strain>
        <strain evidence="2">Wikel colony</strain>
    </source>
</reference>
<dbReference type="Pfam" id="PF01170">
    <property type="entry name" value="UPF0020"/>
    <property type="match status" value="1"/>
</dbReference>